<reference evidence="2" key="1">
    <citation type="submission" date="2020-05" db="EMBL/GenBank/DDBJ databases">
        <authorList>
            <person name="Chiriac C."/>
            <person name="Salcher M."/>
            <person name="Ghai R."/>
            <person name="Kavagutti S V."/>
        </authorList>
    </citation>
    <scope>NUCLEOTIDE SEQUENCE</scope>
</reference>
<evidence type="ECO:0000313" key="2">
    <source>
        <dbReference type="EMBL" id="CAB4190922.1"/>
    </source>
</evidence>
<dbReference type="EMBL" id="LR796997">
    <property type="protein sequence ID" value="CAB4180151.1"/>
    <property type="molecule type" value="Genomic_DNA"/>
</dbReference>
<accession>A0A6J5R4U8</accession>
<protein>
    <submittedName>
        <fullName evidence="2">Uncharacterized protein</fullName>
    </submittedName>
</protein>
<proteinExistence type="predicted"/>
<evidence type="ECO:0000313" key="1">
    <source>
        <dbReference type="EMBL" id="CAB4180151.1"/>
    </source>
</evidence>
<organism evidence="2">
    <name type="scientific">uncultured Caudovirales phage</name>
    <dbReference type="NCBI Taxonomy" id="2100421"/>
    <lineage>
        <taxon>Viruses</taxon>
        <taxon>Duplodnaviria</taxon>
        <taxon>Heunggongvirae</taxon>
        <taxon>Uroviricota</taxon>
        <taxon>Caudoviricetes</taxon>
        <taxon>Peduoviridae</taxon>
        <taxon>Maltschvirus</taxon>
        <taxon>Maltschvirus maltsch</taxon>
    </lineage>
</organism>
<gene>
    <name evidence="1" type="ORF">UFOVP1046_14</name>
    <name evidence="2" type="ORF">UFOVP1214_3</name>
</gene>
<name>A0A6J5R4U8_9CAUD</name>
<dbReference type="EMBL" id="LR797162">
    <property type="protein sequence ID" value="CAB4190922.1"/>
    <property type="molecule type" value="Genomic_DNA"/>
</dbReference>
<sequence length="108" mass="11498">MALTTGQDLASVLQLDYATDILGFDQCAAAADDILGSLLTDAAYELEPPACREAALQVGIEIYQARTSVGGQTVAIDFTPGPYRLSVWLIRRVYSLIGPYMNPAGMVG</sequence>